<keyword evidence="3 6" id="KW-0808">Transferase</keyword>
<dbReference type="PANTHER" id="PTHR12001:SF69">
    <property type="entry name" value="ALL TRANS-POLYPRENYL-DIPHOSPHATE SYNTHASE PDSS1"/>
    <property type="match status" value="1"/>
</dbReference>
<dbReference type="SUPFAM" id="SSF48576">
    <property type="entry name" value="Terpenoid synthases"/>
    <property type="match status" value="1"/>
</dbReference>
<sequence>METIRHEYQSDYLKFNFNTKTIPEIQLIELELINVLSDSRGKIRDMCTSILNAGGNRIRPLLTMYSGLLFSPVNRDMIMGAVSVELIHMASLVHDDIIDNSNLRRNKPSVNSMWGNHFAVLCGDYLFSKAFEILSKLKSSKCMDLMVKSIQNMCHGEILQADNKYNWDMDIDTYYQIISKKTGSLIENSCRMGAVISGTEKKYEEAVGGYGLNIGLAFQIIDDILDICGKTNEMGKPKFEDISQGNMTLPMIFFVKKQKIQGSC</sequence>
<evidence type="ECO:0000256" key="1">
    <source>
        <dbReference type="ARBA" id="ARBA00001946"/>
    </source>
</evidence>
<dbReference type="GO" id="GO:0046872">
    <property type="term" value="F:metal ion binding"/>
    <property type="evidence" value="ECO:0007669"/>
    <property type="project" value="UniProtKB-KW"/>
</dbReference>
<dbReference type="PANTHER" id="PTHR12001">
    <property type="entry name" value="GERANYLGERANYL PYROPHOSPHATE SYNTHASE"/>
    <property type="match status" value="1"/>
</dbReference>
<keyword evidence="4" id="KW-0479">Metal-binding</keyword>
<dbReference type="CDD" id="cd00685">
    <property type="entry name" value="Trans_IPPS_HT"/>
    <property type="match status" value="1"/>
</dbReference>
<comment type="similarity">
    <text evidence="2 6">Belongs to the FPP/GGPP synthase family.</text>
</comment>
<dbReference type="InterPro" id="IPR033749">
    <property type="entry name" value="Polyprenyl_synt_CS"/>
</dbReference>
<dbReference type="GO" id="GO:0004659">
    <property type="term" value="F:prenyltransferase activity"/>
    <property type="evidence" value="ECO:0007669"/>
    <property type="project" value="InterPro"/>
</dbReference>
<evidence type="ECO:0000313" key="8">
    <source>
        <dbReference type="Proteomes" id="UP000239720"/>
    </source>
</evidence>
<dbReference type="PROSITE" id="PS00444">
    <property type="entry name" value="POLYPRENYL_SYNTHASE_2"/>
    <property type="match status" value="1"/>
</dbReference>
<dbReference type="RefSeq" id="WP_105368390.1">
    <property type="nucleotide sequence ID" value="NZ_NEMB01000003.1"/>
</dbReference>
<name>A0A2S8RCM4_9FIRM</name>
<accession>A0A2S8RCM4</accession>
<reference evidence="7 8" key="1">
    <citation type="journal article" date="2018" name="Syst. Appl. Microbiol.">
        <title>Characterization and high-quality draft genome sequence of Herbivorax saccincola A7, an anaerobic, alkaliphilic, thermophilic, cellulolytic, and xylanolytic bacterium.</title>
        <authorList>
            <person name="Aikawa S."/>
            <person name="Baramee S."/>
            <person name="Sermsathanaswadi J."/>
            <person name="Thianheng P."/>
            <person name="Tachaapaikoon C."/>
            <person name="Shikata A."/>
            <person name="Waeonukul R."/>
            <person name="Pason P."/>
            <person name="Ratanakhanokchai K."/>
            <person name="Kosugi A."/>
        </authorList>
    </citation>
    <scope>NUCLEOTIDE SEQUENCE [LARGE SCALE GENOMIC DNA]</scope>
    <source>
        <strain evidence="7 8">A7</strain>
    </source>
</reference>
<organism evidence="7 8">
    <name type="scientific">Acetivibrio saccincola</name>
    <dbReference type="NCBI Taxonomy" id="1677857"/>
    <lineage>
        <taxon>Bacteria</taxon>
        <taxon>Bacillati</taxon>
        <taxon>Bacillota</taxon>
        <taxon>Clostridia</taxon>
        <taxon>Eubacteriales</taxon>
        <taxon>Oscillospiraceae</taxon>
        <taxon>Acetivibrio</taxon>
    </lineage>
</organism>
<dbReference type="SFLD" id="SFLDS00005">
    <property type="entry name" value="Isoprenoid_Synthase_Type_I"/>
    <property type="match status" value="1"/>
</dbReference>
<comment type="cofactor">
    <cofactor evidence="1">
        <name>Mg(2+)</name>
        <dbReference type="ChEBI" id="CHEBI:18420"/>
    </cofactor>
</comment>
<dbReference type="EMBL" id="NEMB01000003">
    <property type="protein sequence ID" value="PQQ67546.1"/>
    <property type="molecule type" value="Genomic_DNA"/>
</dbReference>
<dbReference type="GO" id="GO:0008299">
    <property type="term" value="P:isoprenoid biosynthetic process"/>
    <property type="evidence" value="ECO:0007669"/>
    <property type="project" value="InterPro"/>
</dbReference>
<evidence type="ECO:0000256" key="5">
    <source>
        <dbReference type="ARBA" id="ARBA00022842"/>
    </source>
</evidence>
<evidence type="ECO:0008006" key="9">
    <source>
        <dbReference type="Google" id="ProtNLM"/>
    </source>
</evidence>
<dbReference type="OrthoDB" id="9805316at2"/>
<proteinExistence type="inferred from homology"/>
<dbReference type="Proteomes" id="UP000239720">
    <property type="component" value="Unassembled WGS sequence"/>
</dbReference>
<gene>
    <name evidence="7" type="ORF">B9R14_12840</name>
</gene>
<dbReference type="Gene3D" id="1.10.600.10">
    <property type="entry name" value="Farnesyl Diphosphate Synthase"/>
    <property type="match status" value="1"/>
</dbReference>
<dbReference type="InterPro" id="IPR008949">
    <property type="entry name" value="Isoprenoid_synthase_dom_sf"/>
</dbReference>
<evidence type="ECO:0000256" key="4">
    <source>
        <dbReference type="ARBA" id="ARBA00022723"/>
    </source>
</evidence>
<evidence type="ECO:0000313" key="7">
    <source>
        <dbReference type="EMBL" id="PQQ67546.1"/>
    </source>
</evidence>
<dbReference type="Pfam" id="PF00348">
    <property type="entry name" value="polyprenyl_synt"/>
    <property type="match status" value="1"/>
</dbReference>
<comment type="caution">
    <text evidence="7">The sequence shown here is derived from an EMBL/GenBank/DDBJ whole genome shotgun (WGS) entry which is preliminary data.</text>
</comment>
<evidence type="ECO:0000256" key="6">
    <source>
        <dbReference type="RuleBase" id="RU004466"/>
    </source>
</evidence>
<evidence type="ECO:0000256" key="2">
    <source>
        <dbReference type="ARBA" id="ARBA00006706"/>
    </source>
</evidence>
<keyword evidence="5" id="KW-0460">Magnesium</keyword>
<dbReference type="AlphaFoldDB" id="A0A2S8RCM4"/>
<dbReference type="InterPro" id="IPR000092">
    <property type="entry name" value="Polyprenyl_synt"/>
</dbReference>
<protein>
    <recommendedName>
        <fullName evidence="9">Heptaprenyl diphosphate synthase</fullName>
    </recommendedName>
</protein>
<evidence type="ECO:0000256" key="3">
    <source>
        <dbReference type="ARBA" id="ARBA00022679"/>
    </source>
</evidence>